<keyword evidence="3" id="KW-1185">Reference proteome</keyword>
<proteinExistence type="predicted"/>
<evidence type="ECO:0000313" key="3">
    <source>
        <dbReference type="Proteomes" id="UP000316770"/>
    </source>
</evidence>
<dbReference type="InterPro" id="IPR013901">
    <property type="entry name" value="Anthrone_oxy"/>
</dbReference>
<feature type="transmembrane region" description="Helical" evidence="1">
    <location>
        <begin position="55"/>
        <end position="76"/>
    </location>
</feature>
<evidence type="ECO:0008006" key="4">
    <source>
        <dbReference type="Google" id="ProtNLM"/>
    </source>
</evidence>
<feature type="transmembrane region" description="Helical" evidence="1">
    <location>
        <begin position="88"/>
        <end position="106"/>
    </location>
</feature>
<organism evidence="2 3">
    <name type="scientific">Rosistilla oblonga</name>
    <dbReference type="NCBI Taxonomy" id="2527990"/>
    <lineage>
        <taxon>Bacteria</taxon>
        <taxon>Pseudomonadati</taxon>
        <taxon>Planctomycetota</taxon>
        <taxon>Planctomycetia</taxon>
        <taxon>Pirellulales</taxon>
        <taxon>Pirellulaceae</taxon>
        <taxon>Rosistilla</taxon>
    </lineage>
</organism>
<dbReference type="Proteomes" id="UP000316770">
    <property type="component" value="Chromosome"/>
</dbReference>
<feature type="transmembrane region" description="Helical" evidence="1">
    <location>
        <begin position="141"/>
        <end position="158"/>
    </location>
</feature>
<feature type="transmembrane region" description="Helical" evidence="1">
    <location>
        <begin position="12"/>
        <end position="35"/>
    </location>
</feature>
<dbReference type="RefSeq" id="WP_145287661.1">
    <property type="nucleotide sequence ID" value="NZ_CP036318.1"/>
</dbReference>
<dbReference type="Pfam" id="PF08592">
    <property type="entry name" value="Anthrone_oxy"/>
    <property type="match status" value="1"/>
</dbReference>
<protein>
    <recommendedName>
        <fullName evidence="4">DUF1772 domain-containing protein</fullName>
    </recommendedName>
</protein>
<keyword evidence="1" id="KW-0812">Transmembrane</keyword>
<evidence type="ECO:0000313" key="2">
    <source>
        <dbReference type="EMBL" id="QDV57888.1"/>
    </source>
</evidence>
<sequence>MSPFSFLEPIMVIAIAGCGLMAGLFFVFSVAVMQALSQLSPAEGLNAMQSINRTILNSVFLTVFFGTAIVCLGLIVCSLGQRQPGWQWAIAGASTYLVGGFVVTATRNVPMNNQLEQFSEPSPRAIEYWRTYQSLWTRWNHVRTIASASAVVMLVISLL</sequence>
<gene>
    <name evidence="2" type="ORF">Mal33_39030</name>
</gene>
<dbReference type="EMBL" id="CP036318">
    <property type="protein sequence ID" value="QDV57888.1"/>
    <property type="molecule type" value="Genomic_DNA"/>
</dbReference>
<name>A0A518IXS7_9BACT</name>
<accession>A0A518IXS7</accession>
<keyword evidence="1" id="KW-1133">Transmembrane helix</keyword>
<evidence type="ECO:0000256" key="1">
    <source>
        <dbReference type="SAM" id="Phobius"/>
    </source>
</evidence>
<reference evidence="2 3" key="1">
    <citation type="submission" date="2019-02" db="EMBL/GenBank/DDBJ databases">
        <title>Deep-cultivation of Planctomycetes and their phenomic and genomic characterization uncovers novel biology.</title>
        <authorList>
            <person name="Wiegand S."/>
            <person name="Jogler M."/>
            <person name="Boedeker C."/>
            <person name="Pinto D."/>
            <person name="Vollmers J."/>
            <person name="Rivas-Marin E."/>
            <person name="Kohn T."/>
            <person name="Peeters S.H."/>
            <person name="Heuer A."/>
            <person name="Rast P."/>
            <person name="Oberbeckmann S."/>
            <person name="Bunk B."/>
            <person name="Jeske O."/>
            <person name="Meyerdierks A."/>
            <person name="Storesund J.E."/>
            <person name="Kallscheuer N."/>
            <person name="Luecker S."/>
            <person name="Lage O.M."/>
            <person name="Pohl T."/>
            <person name="Merkel B.J."/>
            <person name="Hornburger P."/>
            <person name="Mueller R.-W."/>
            <person name="Bruemmer F."/>
            <person name="Labrenz M."/>
            <person name="Spormann A.M."/>
            <person name="Op den Camp H."/>
            <person name="Overmann J."/>
            <person name="Amann R."/>
            <person name="Jetten M.S.M."/>
            <person name="Mascher T."/>
            <person name="Medema M.H."/>
            <person name="Devos D.P."/>
            <person name="Kaster A.-K."/>
            <person name="Ovreas L."/>
            <person name="Rohde M."/>
            <person name="Galperin M.Y."/>
            <person name="Jogler C."/>
        </authorList>
    </citation>
    <scope>NUCLEOTIDE SEQUENCE [LARGE SCALE GENOMIC DNA]</scope>
    <source>
        <strain evidence="2 3">Mal33</strain>
    </source>
</reference>
<keyword evidence="1" id="KW-0472">Membrane</keyword>
<dbReference type="AlphaFoldDB" id="A0A518IXS7"/>